<dbReference type="GO" id="GO:0048513">
    <property type="term" value="P:animal organ development"/>
    <property type="evidence" value="ECO:0007669"/>
    <property type="project" value="UniProtKB-ARBA"/>
</dbReference>
<dbReference type="AlphaFoldDB" id="A0A7R9LXY8"/>
<dbReference type="SMART" id="SM00355">
    <property type="entry name" value="ZnF_C2H2"/>
    <property type="match status" value="3"/>
</dbReference>
<dbReference type="PROSITE" id="PS50097">
    <property type="entry name" value="BTB"/>
    <property type="match status" value="1"/>
</dbReference>
<dbReference type="PANTHER" id="PTHR23110:SF109">
    <property type="entry name" value="FI07618P-RELATED"/>
    <property type="match status" value="1"/>
</dbReference>
<dbReference type="Proteomes" id="UP000728032">
    <property type="component" value="Unassembled WGS sequence"/>
</dbReference>
<dbReference type="Pfam" id="PF00651">
    <property type="entry name" value="BTB"/>
    <property type="match status" value="1"/>
</dbReference>
<dbReference type="GO" id="GO:0005634">
    <property type="term" value="C:nucleus"/>
    <property type="evidence" value="ECO:0007669"/>
    <property type="project" value="TreeGrafter"/>
</dbReference>
<feature type="compositionally biased region" description="Polar residues" evidence="3">
    <location>
        <begin position="278"/>
        <end position="288"/>
    </location>
</feature>
<feature type="region of interest" description="Disordered" evidence="3">
    <location>
        <begin position="127"/>
        <end position="292"/>
    </location>
</feature>
<protein>
    <submittedName>
        <fullName evidence="6">Uncharacterized protein</fullName>
    </submittedName>
</protein>
<sequence length="473" mass="52476">MSGLGQQYCLKWNNHTNNMVKVFNQLLDDQNFCDVTLAVDGAHLKCHKLVLSACSSYFKELFVSNPCKHPIVILKDMRLDDIKAIVNFMYSGEVNVSQNQLAALLKTAEVLRVKGLTEVNDKQTDALSVPNTTATSASAVANKTPLETPVTQQTPNNSSAGCATRKKRRRRGNHTTNNNVSVSGESGNSSQSDDSSDETSNKKPKESSPAIDATPARVVKESRSLLSESNATKTVTKTPDTQPVNVIQTRRRQTLQNLESEVSRDNEGSEPSIDCSEQHVNNGNQLESWPSGADHSTALALTTAETEDESNDMFDVKPIISFDESPTQGSSPLPEDSSVMISSPSDTNTSAGTSAAQTGKICVCHLCHLTFTAYSSLRRHMARHYADRERYDVEKTIKSKRRSSLRSFGFQSIHDFGYTDSRSECPFCHKRIVNLRRHINEVHVGVLFQCQICCRKFKRKDKLNHHLITEHNI</sequence>
<dbReference type="PROSITE" id="PS50157">
    <property type="entry name" value="ZINC_FINGER_C2H2_2"/>
    <property type="match status" value="2"/>
</dbReference>
<dbReference type="PROSITE" id="PS00028">
    <property type="entry name" value="ZINC_FINGER_C2H2_1"/>
    <property type="match status" value="2"/>
</dbReference>
<feature type="compositionally biased region" description="Basic residues" evidence="3">
    <location>
        <begin position="164"/>
        <end position="173"/>
    </location>
</feature>
<dbReference type="OrthoDB" id="9978265at2759"/>
<evidence type="ECO:0000313" key="6">
    <source>
        <dbReference type="EMBL" id="CAD7649778.1"/>
    </source>
</evidence>
<dbReference type="InterPro" id="IPR000210">
    <property type="entry name" value="BTB/POZ_dom"/>
</dbReference>
<reference evidence="6" key="1">
    <citation type="submission" date="2020-11" db="EMBL/GenBank/DDBJ databases">
        <authorList>
            <person name="Tran Van P."/>
        </authorList>
    </citation>
    <scope>NUCLEOTIDE SEQUENCE</scope>
</reference>
<dbReference type="GO" id="GO:0006357">
    <property type="term" value="P:regulation of transcription by RNA polymerase II"/>
    <property type="evidence" value="ECO:0007669"/>
    <property type="project" value="TreeGrafter"/>
</dbReference>
<dbReference type="InterPro" id="IPR051095">
    <property type="entry name" value="Dros_DevTransReg"/>
</dbReference>
<dbReference type="GO" id="GO:0003006">
    <property type="term" value="P:developmental process involved in reproduction"/>
    <property type="evidence" value="ECO:0007669"/>
    <property type="project" value="UniProtKB-ARBA"/>
</dbReference>
<dbReference type="Gene3D" id="3.30.160.60">
    <property type="entry name" value="Classic Zinc Finger"/>
    <property type="match status" value="1"/>
</dbReference>
<dbReference type="GO" id="GO:0008270">
    <property type="term" value="F:zinc ion binding"/>
    <property type="evidence" value="ECO:0007669"/>
    <property type="project" value="UniProtKB-KW"/>
</dbReference>
<gene>
    <name evidence="6" type="ORF">ONB1V03_LOCUS7460</name>
</gene>
<dbReference type="GO" id="GO:0048468">
    <property type="term" value="P:cell development"/>
    <property type="evidence" value="ECO:0007669"/>
    <property type="project" value="UniProtKB-ARBA"/>
</dbReference>
<feature type="domain" description="C2H2-type" evidence="5">
    <location>
        <begin position="448"/>
        <end position="473"/>
    </location>
</feature>
<name>A0A7R9LXY8_9ACAR</name>
<evidence type="ECO:0000256" key="2">
    <source>
        <dbReference type="PROSITE-ProRule" id="PRU00042"/>
    </source>
</evidence>
<dbReference type="PANTHER" id="PTHR23110">
    <property type="entry name" value="BTB DOMAIN TRANSCRIPTION FACTOR"/>
    <property type="match status" value="1"/>
</dbReference>
<keyword evidence="2" id="KW-0862">Zinc</keyword>
<proteinExistence type="predicted"/>
<evidence type="ECO:0000256" key="3">
    <source>
        <dbReference type="SAM" id="MobiDB-lite"/>
    </source>
</evidence>
<dbReference type="CDD" id="cd18315">
    <property type="entry name" value="BTB_POZ_BAB-like"/>
    <property type="match status" value="1"/>
</dbReference>
<feature type="compositionally biased region" description="Polar residues" evidence="3">
    <location>
        <begin position="339"/>
        <end position="352"/>
    </location>
</feature>
<organism evidence="6">
    <name type="scientific">Oppiella nova</name>
    <dbReference type="NCBI Taxonomy" id="334625"/>
    <lineage>
        <taxon>Eukaryota</taxon>
        <taxon>Metazoa</taxon>
        <taxon>Ecdysozoa</taxon>
        <taxon>Arthropoda</taxon>
        <taxon>Chelicerata</taxon>
        <taxon>Arachnida</taxon>
        <taxon>Acari</taxon>
        <taxon>Acariformes</taxon>
        <taxon>Sarcoptiformes</taxon>
        <taxon>Oribatida</taxon>
        <taxon>Brachypylina</taxon>
        <taxon>Oppioidea</taxon>
        <taxon>Oppiidae</taxon>
        <taxon>Oppiella</taxon>
    </lineage>
</organism>
<keyword evidence="2" id="KW-0479">Metal-binding</keyword>
<keyword evidence="7" id="KW-1185">Reference proteome</keyword>
<evidence type="ECO:0000313" key="7">
    <source>
        <dbReference type="Proteomes" id="UP000728032"/>
    </source>
</evidence>
<evidence type="ECO:0000256" key="1">
    <source>
        <dbReference type="ARBA" id="ARBA00023242"/>
    </source>
</evidence>
<evidence type="ECO:0000259" key="4">
    <source>
        <dbReference type="PROSITE" id="PS50097"/>
    </source>
</evidence>
<dbReference type="SUPFAM" id="SSF54695">
    <property type="entry name" value="POZ domain"/>
    <property type="match status" value="1"/>
</dbReference>
<feature type="compositionally biased region" description="Polar residues" evidence="3">
    <location>
        <begin position="224"/>
        <end position="260"/>
    </location>
</feature>
<feature type="region of interest" description="Disordered" evidence="3">
    <location>
        <begin position="321"/>
        <end position="352"/>
    </location>
</feature>
<dbReference type="EMBL" id="CAJPVJ010003811">
    <property type="protein sequence ID" value="CAG2167966.1"/>
    <property type="molecule type" value="Genomic_DNA"/>
</dbReference>
<dbReference type="Gene3D" id="3.30.710.10">
    <property type="entry name" value="Potassium Channel Kv1.1, Chain A"/>
    <property type="match status" value="1"/>
</dbReference>
<keyword evidence="2" id="KW-0863">Zinc-finger</keyword>
<accession>A0A7R9LXY8</accession>
<dbReference type="EMBL" id="OC918636">
    <property type="protein sequence ID" value="CAD7649778.1"/>
    <property type="molecule type" value="Genomic_DNA"/>
</dbReference>
<feature type="compositionally biased region" description="Low complexity" evidence="3">
    <location>
        <begin position="175"/>
        <end position="193"/>
    </location>
</feature>
<dbReference type="InterPro" id="IPR011333">
    <property type="entry name" value="SKP1/BTB/POZ_sf"/>
</dbReference>
<dbReference type="InterPro" id="IPR013087">
    <property type="entry name" value="Znf_C2H2_type"/>
</dbReference>
<feature type="compositionally biased region" description="Polar residues" evidence="3">
    <location>
        <begin position="149"/>
        <end position="161"/>
    </location>
</feature>
<evidence type="ECO:0000259" key="5">
    <source>
        <dbReference type="PROSITE" id="PS50157"/>
    </source>
</evidence>
<keyword evidence="1" id="KW-0539">Nucleus</keyword>
<feature type="domain" description="BTB" evidence="4">
    <location>
        <begin position="33"/>
        <end position="98"/>
    </location>
</feature>
<feature type="domain" description="C2H2-type" evidence="5">
    <location>
        <begin position="362"/>
        <end position="389"/>
    </location>
</feature>
<dbReference type="SMART" id="SM00225">
    <property type="entry name" value="BTB"/>
    <property type="match status" value="1"/>
</dbReference>